<keyword evidence="1" id="KW-0812">Transmembrane</keyword>
<proteinExistence type="predicted"/>
<evidence type="ECO:0000313" key="2">
    <source>
        <dbReference type="EMBL" id="KKL74533.1"/>
    </source>
</evidence>
<gene>
    <name evidence="2" type="ORF">LCGC14_2063950</name>
</gene>
<feature type="non-terminal residue" evidence="2">
    <location>
        <position position="1"/>
    </location>
</feature>
<keyword evidence="1" id="KW-1133">Transmembrane helix</keyword>
<sequence>IGLTKKLVIAFLLVALIPLTISISLALYNSAASLNKQTYAQLEAVSEIKKSAIERHFIDIKAQLLFLAQSPLLHSAAEELSLAFKEPTINTLDNSAQQRLADYYNNDFNAKYRLENKDAPAKAELLAALSPAARYWQSQYLADNPYPIGEKAQLMQASALLSIITAPTSCILFIKRSTLQPHCLMALLTIAI</sequence>
<evidence type="ECO:0000256" key="1">
    <source>
        <dbReference type="SAM" id="Phobius"/>
    </source>
</evidence>
<reference evidence="2" key="1">
    <citation type="journal article" date="2015" name="Nature">
        <title>Complex archaea that bridge the gap between prokaryotes and eukaryotes.</title>
        <authorList>
            <person name="Spang A."/>
            <person name="Saw J.H."/>
            <person name="Jorgensen S.L."/>
            <person name="Zaremba-Niedzwiedzka K."/>
            <person name="Martijn J."/>
            <person name="Lind A.E."/>
            <person name="van Eijk R."/>
            <person name="Schleper C."/>
            <person name="Guy L."/>
            <person name="Ettema T.J."/>
        </authorList>
    </citation>
    <scope>NUCLEOTIDE SEQUENCE</scope>
</reference>
<organism evidence="2">
    <name type="scientific">marine sediment metagenome</name>
    <dbReference type="NCBI Taxonomy" id="412755"/>
    <lineage>
        <taxon>unclassified sequences</taxon>
        <taxon>metagenomes</taxon>
        <taxon>ecological metagenomes</taxon>
    </lineage>
</organism>
<dbReference type="EMBL" id="LAZR01024620">
    <property type="protein sequence ID" value="KKL74533.1"/>
    <property type="molecule type" value="Genomic_DNA"/>
</dbReference>
<protein>
    <recommendedName>
        <fullName evidence="3">Chemotaxis methyl-accepting receptor HlyB-like 4HB MCP domain-containing protein</fullName>
    </recommendedName>
</protein>
<comment type="caution">
    <text evidence="2">The sequence shown here is derived from an EMBL/GenBank/DDBJ whole genome shotgun (WGS) entry which is preliminary data.</text>
</comment>
<keyword evidence="1" id="KW-0472">Membrane</keyword>
<name>A0A0F9EK80_9ZZZZ</name>
<dbReference type="AlphaFoldDB" id="A0A0F9EK80"/>
<evidence type="ECO:0008006" key="3">
    <source>
        <dbReference type="Google" id="ProtNLM"/>
    </source>
</evidence>
<accession>A0A0F9EK80</accession>
<feature type="transmembrane region" description="Helical" evidence="1">
    <location>
        <begin position="7"/>
        <end position="28"/>
    </location>
</feature>